<protein>
    <recommendedName>
        <fullName evidence="1">HTH cro/C1-type domain-containing protein</fullName>
    </recommendedName>
</protein>
<organism evidence="2 3">
    <name type="scientific">Paenibacillus wynnii</name>
    <dbReference type="NCBI Taxonomy" id="268407"/>
    <lineage>
        <taxon>Bacteria</taxon>
        <taxon>Bacillati</taxon>
        <taxon>Bacillota</taxon>
        <taxon>Bacilli</taxon>
        <taxon>Bacillales</taxon>
        <taxon>Paenibacillaceae</taxon>
        <taxon>Paenibacillus</taxon>
    </lineage>
</organism>
<dbReference type="InterPro" id="IPR001387">
    <property type="entry name" value="Cro/C1-type_HTH"/>
</dbReference>
<dbReference type="Gene3D" id="1.10.260.40">
    <property type="entry name" value="lambda repressor-like DNA-binding domains"/>
    <property type="match status" value="1"/>
</dbReference>
<name>A0A098MDD5_9BACL</name>
<evidence type="ECO:0000313" key="3">
    <source>
        <dbReference type="Proteomes" id="UP000029734"/>
    </source>
</evidence>
<dbReference type="InterPro" id="IPR010982">
    <property type="entry name" value="Lambda_DNA-bd_dom_sf"/>
</dbReference>
<dbReference type="OrthoDB" id="2472497at2"/>
<dbReference type="GO" id="GO:0003677">
    <property type="term" value="F:DNA binding"/>
    <property type="evidence" value="ECO:0007669"/>
    <property type="project" value="InterPro"/>
</dbReference>
<dbReference type="AlphaFoldDB" id="A0A098MDD5"/>
<dbReference type="EMBL" id="JQCR01000002">
    <property type="protein sequence ID" value="KGE20068.1"/>
    <property type="molecule type" value="Genomic_DNA"/>
</dbReference>
<proteinExistence type="predicted"/>
<keyword evidence="3" id="KW-1185">Reference proteome</keyword>
<feature type="domain" description="HTH cro/C1-type" evidence="1">
    <location>
        <begin position="10"/>
        <end position="64"/>
    </location>
</feature>
<reference evidence="2 3" key="1">
    <citation type="submission" date="2014-08" db="EMBL/GenBank/DDBJ databases">
        <authorList>
            <person name="den Bakker H.C."/>
        </authorList>
    </citation>
    <scope>NUCLEOTIDE SEQUENCE [LARGE SCALE GENOMIC DNA]</scope>
    <source>
        <strain evidence="2 3">DSM 18334</strain>
    </source>
</reference>
<dbReference type="SUPFAM" id="SSF47413">
    <property type="entry name" value="lambda repressor-like DNA-binding domains"/>
    <property type="match status" value="1"/>
</dbReference>
<dbReference type="CDD" id="cd00093">
    <property type="entry name" value="HTH_XRE"/>
    <property type="match status" value="1"/>
</dbReference>
<dbReference type="eggNOG" id="COG1476">
    <property type="taxonomic scope" value="Bacteria"/>
</dbReference>
<evidence type="ECO:0000259" key="1">
    <source>
        <dbReference type="PROSITE" id="PS50943"/>
    </source>
</evidence>
<dbReference type="PROSITE" id="PS50943">
    <property type="entry name" value="HTH_CROC1"/>
    <property type="match status" value="1"/>
</dbReference>
<sequence length="71" mass="8263">MKLSRGRCRLRYLLAKAKMTQAELSRRTEYSPQQISNWVNNREPMSYDAAATVSYALGCQMEDLYELMLLP</sequence>
<accession>A0A098MDD5</accession>
<dbReference type="Proteomes" id="UP000029734">
    <property type="component" value="Unassembled WGS sequence"/>
</dbReference>
<evidence type="ECO:0000313" key="2">
    <source>
        <dbReference type="EMBL" id="KGE20068.1"/>
    </source>
</evidence>
<reference evidence="2 3" key="2">
    <citation type="submission" date="2014-10" db="EMBL/GenBank/DDBJ databases">
        <title>Comparative genomics of the Paenibacillus odorifer group.</title>
        <authorList>
            <person name="Tsai Y.-C."/>
            <person name="Martin N."/>
            <person name="Korlach J."/>
            <person name="Wiedmann M."/>
        </authorList>
    </citation>
    <scope>NUCLEOTIDE SEQUENCE [LARGE SCALE GENOMIC DNA]</scope>
    <source>
        <strain evidence="2 3">DSM 18334</strain>
    </source>
</reference>
<dbReference type="Pfam" id="PF13443">
    <property type="entry name" value="HTH_26"/>
    <property type="match status" value="1"/>
</dbReference>
<dbReference type="RefSeq" id="WP_036651922.1">
    <property type="nucleotide sequence ID" value="NZ_JQCR01000002.1"/>
</dbReference>
<dbReference type="SMART" id="SM00530">
    <property type="entry name" value="HTH_XRE"/>
    <property type="match status" value="1"/>
</dbReference>
<comment type="caution">
    <text evidence="2">The sequence shown here is derived from an EMBL/GenBank/DDBJ whole genome shotgun (WGS) entry which is preliminary data.</text>
</comment>
<gene>
    <name evidence="2" type="ORF">PWYN_12510</name>
</gene>